<dbReference type="EMBL" id="JADIVZ010000002">
    <property type="protein sequence ID" value="MBF4161240.1"/>
    <property type="molecule type" value="Genomic_DNA"/>
</dbReference>
<keyword evidence="3 5" id="KW-0378">Hydrolase</keyword>
<dbReference type="RefSeq" id="WP_194502483.1">
    <property type="nucleotide sequence ID" value="NZ_JADIVZ010000002.1"/>
</dbReference>
<dbReference type="Proteomes" id="UP000656804">
    <property type="component" value="Unassembled WGS sequence"/>
</dbReference>
<keyword evidence="6" id="KW-0175">Coiled coil</keyword>
<comment type="caution">
    <text evidence="8">The sequence shown here is derived from an EMBL/GenBank/DDBJ whole genome shotgun (WGS) entry which is preliminary data.</text>
</comment>
<dbReference type="AlphaFoldDB" id="A0A930Y5H2"/>
<comment type="similarity">
    <text evidence="1">Belongs to the peptidase C2 family.</text>
</comment>
<reference evidence="8" key="1">
    <citation type="submission" date="2020-11" db="EMBL/GenBank/DDBJ databases">
        <title>Nocardioides sp. CBS4Y-1, whole genome shotgun sequence.</title>
        <authorList>
            <person name="Tuo L."/>
        </authorList>
    </citation>
    <scope>NUCLEOTIDE SEQUENCE</scope>
    <source>
        <strain evidence="8">CBS4Y-1</strain>
    </source>
</reference>
<evidence type="ECO:0000256" key="1">
    <source>
        <dbReference type="ARBA" id="ARBA00007623"/>
    </source>
</evidence>
<organism evidence="8 9">
    <name type="scientific">Nocardioides acrostichi</name>
    <dbReference type="NCBI Taxonomy" id="2784339"/>
    <lineage>
        <taxon>Bacteria</taxon>
        <taxon>Bacillati</taxon>
        <taxon>Actinomycetota</taxon>
        <taxon>Actinomycetes</taxon>
        <taxon>Propionibacteriales</taxon>
        <taxon>Nocardioidaceae</taxon>
        <taxon>Nocardioides</taxon>
    </lineage>
</organism>
<sequence>MATESQLLAARPDDMVALGDDFHRSAQRYTDAADEIDKAAARFAEQNEGSAVEGIASAVQAYAKSLRARVPELEQASRLMRDYGHDVREIQVKYRSAKADLETAEAHYATNNSLHEKALDVVQGGLGVLGGILDAVGADGAAEDLRNTERALRAAEQAVDDAQARVDALLARYSEITETFSNTLAGIDFVYAVARRDLDDPGLTEDSGLTWKDFWEKPLFGTDGVPDIDDVSQGGVGDCYFLSAIIAILNMPGGPEKIRDMIERNPDGTFTVHFADGDVTVDGEIAVDASGNGGYAHTSDERGYWVAILEKAFAQRGGSYPDISGGFPDQALSEAFGVDIGSHGHDAGDVRDLADQVSQGQPAAVAVDLHDLDPASFPDEGANHALTVVGTYESNGVRYFVLRNPWNAQNYQGHAPGGREVDYGSTLTLTEDELEQLAYATYY</sequence>
<dbReference type="PANTHER" id="PTHR10183:SF379">
    <property type="entry name" value="CALPAIN-5"/>
    <property type="match status" value="1"/>
</dbReference>
<evidence type="ECO:0000256" key="3">
    <source>
        <dbReference type="ARBA" id="ARBA00022801"/>
    </source>
</evidence>
<evidence type="ECO:0000256" key="6">
    <source>
        <dbReference type="SAM" id="Coils"/>
    </source>
</evidence>
<feature type="active site" evidence="5">
    <location>
        <position position="384"/>
    </location>
</feature>
<feature type="active site" evidence="5">
    <location>
        <position position="404"/>
    </location>
</feature>
<dbReference type="InterPro" id="IPR038765">
    <property type="entry name" value="Papain-like_cys_pep_sf"/>
</dbReference>
<dbReference type="PANTHER" id="PTHR10183">
    <property type="entry name" value="CALPAIN"/>
    <property type="match status" value="1"/>
</dbReference>
<evidence type="ECO:0000256" key="2">
    <source>
        <dbReference type="ARBA" id="ARBA00022670"/>
    </source>
</evidence>
<dbReference type="PROSITE" id="PS50203">
    <property type="entry name" value="CALPAIN_CAT"/>
    <property type="match status" value="1"/>
</dbReference>
<evidence type="ECO:0000313" key="9">
    <source>
        <dbReference type="Proteomes" id="UP000656804"/>
    </source>
</evidence>
<dbReference type="SMART" id="SM00230">
    <property type="entry name" value="CysPc"/>
    <property type="match status" value="1"/>
</dbReference>
<gene>
    <name evidence="8" type="ORF">ISG29_06015</name>
</gene>
<evidence type="ECO:0000313" key="8">
    <source>
        <dbReference type="EMBL" id="MBF4161240.1"/>
    </source>
</evidence>
<feature type="active site" evidence="5">
    <location>
        <position position="239"/>
    </location>
</feature>
<keyword evidence="2 5" id="KW-0645">Protease</keyword>
<dbReference type="InterPro" id="IPR001300">
    <property type="entry name" value="Peptidase_C2_calpain_cat"/>
</dbReference>
<dbReference type="PRINTS" id="PR00704">
    <property type="entry name" value="CALPAIN"/>
</dbReference>
<protein>
    <recommendedName>
        <fullName evidence="7">Calpain catalytic domain-containing protein</fullName>
    </recommendedName>
</protein>
<evidence type="ECO:0000259" key="7">
    <source>
        <dbReference type="PROSITE" id="PS50203"/>
    </source>
</evidence>
<keyword evidence="4 5" id="KW-0788">Thiol protease</keyword>
<proteinExistence type="inferred from homology"/>
<evidence type="ECO:0000256" key="5">
    <source>
        <dbReference type="PROSITE-ProRule" id="PRU00239"/>
    </source>
</evidence>
<feature type="domain" description="Calpain catalytic" evidence="7">
    <location>
        <begin position="230"/>
        <end position="413"/>
    </location>
</feature>
<dbReference type="GO" id="GO:0004198">
    <property type="term" value="F:calcium-dependent cysteine-type endopeptidase activity"/>
    <property type="evidence" value="ECO:0007669"/>
    <property type="project" value="InterPro"/>
</dbReference>
<evidence type="ECO:0000256" key="4">
    <source>
        <dbReference type="ARBA" id="ARBA00022807"/>
    </source>
</evidence>
<dbReference type="Pfam" id="PF00648">
    <property type="entry name" value="Peptidase_C2"/>
    <property type="match status" value="1"/>
</dbReference>
<dbReference type="InterPro" id="IPR022684">
    <property type="entry name" value="Calpain_cysteine_protease"/>
</dbReference>
<keyword evidence="9" id="KW-1185">Reference proteome</keyword>
<accession>A0A930Y5H2</accession>
<name>A0A930Y5H2_9ACTN</name>
<feature type="coiled-coil region" evidence="6">
    <location>
        <begin position="138"/>
        <end position="179"/>
    </location>
</feature>
<dbReference type="GO" id="GO:0006508">
    <property type="term" value="P:proteolysis"/>
    <property type="evidence" value="ECO:0007669"/>
    <property type="project" value="UniProtKB-KW"/>
</dbReference>
<dbReference type="SUPFAM" id="SSF54001">
    <property type="entry name" value="Cysteine proteinases"/>
    <property type="match status" value="1"/>
</dbReference>